<dbReference type="STRING" id="99656.SAMN05421659_108116"/>
<sequence length="253" mass="27399">MLKSDVEIISDSAVAKADLAKNNSGKYFLKAIIAGFYIVVATILSNVSAAVLYPTFPQFGKLLGSFLFAIAIVLIVFVGGELFTGNNMTMSMGLYNKSCKRSDVIRVWVYSYIGNFIGAFVIAIIFVGGGTCKVLLTDYYNSFVMAKLTAEPIQLILRAILCNFMVCLAVLASIRMKTESGKIIVMFFVIMAFVVSGLEHCIANMGIFTLAYFFMGGLPLHLVAINMICVTIGNIIGGAILLALPLKLMSTDK</sequence>
<feature type="transmembrane region" description="Helical" evidence="6">
    <location>
        <begin position="186"/>
        <end position="214"/>
    </location>
</feature>
<keyword evidence="2 6" id="KW-0812">Transmembrane</keyword>
<feature type="transmembrane region" description="Helical" evidence="6">
    <location>
        <begin position="220"/>
        <end position="244"/>
    </location>
</feature>
<comment type="similarity">
    <text evidence="5">Belongs to the FNT transporter (TC 1.A.16) family.</text>
</comment>
<dbReference type="Proteomes" id="UP000199701">
    <property type="component" value="Unassembled WGS sequence"/>
</dbReference>
<keyword evidence="4 6" id="KW-0472">Membrane</keyword>
<evidence type="ECO:0000256" key="1">
    <source>
        <dbReference type="ARBA" id="ARBA00004141"/>
    </source>
</evidence>
<feature type="transmembrane region" description="Helical" evidence="6">
    <location>
        <begin position="31"/>
        <end position="53"/>
    </location>
</feature>
<gene>
    <name evidence="7" type="ORF">SAMN05421659_108116</name>
</gene>
<dbReference type="AlphaFoldDB" id="A0A1I0QKT8"/>
<dbReference type="PROSITE" id="PS01006">
    <property type="entry name" value="FORMATE_NITRITE_TP_2"/>
    <property type="match status" value="1"/>
</dbReference>
<protein>
    <submittedName>
        <fullName evidence="7">Nitrite transporter NirC</fullName>
    </submittedName>
</protein>
<dbReference type="GO" id="GO:0005886">
    <property type="term" value="C:plasma membrane"/>
    <property type="evidence" value="ECO:0007669"/>
    <property type="project" value="TreeGrafter"/>
</dbReference>
<proteinExistence type="inferred from homology"/>
<evidence type="ECO:0000256" key="4">
    <source>
        <dbReference type="ARBA" id="ARBA00023136"/>
    </source>
</evidence>
<feature type="transmembrane region" description="Helical" evidence="6">
    <location>
        <begin position="65"/>
        <end position="86"/>
    </location>
</feature>
<evidence type="ECO:0000313" key="8">
    <source>
        <dbReference type="Proteomes" id="UP000199701"/>
    </source>
</evidence>
<dbReference type="Pfam" id="PF01226">
    <property type="entry name" value="Form_Nir_trans"/>
    <property type="match status" value="1"/>
</dbReference>
<accession>A0A1I0QKT8</accession>
<feature type="transmembrane region" description="Helical" evidence="6">
    <location>
        <begin position="156"/>
        <end position="174"/>
    </location>
</feature>
<evidence type="ECO:0000256" key="3">
    <source>
        <dbReference type="ARBA" id="ARBA00022989"/>
    </source>
</evidence>
<dbReference type="PANTHER" id="PTHR30520">
    <property type="entry name" value="FORMATE TRANSPORTER-RELATED"/>
    <property type="match status" value="1"/>
</dbReference>
<dbReference type="Gene3D" id="1.20.1080.10">
    <property type="entry name" value="Glycerol uptake facilitator protein"/>
    <property type="match status" value="1"/>
</dbReference>
<comment type="subcellular location">
    <subcellularLocation>
        <location evidence="1">Membrane</location>
        <topology evidence="1">Multi-pass membrane protein</topology>
    </subcellularLocation>
</comment>
<evidence type="ECO:0000256" key="5">
    <source>
        <dbReference type="ARBA" id="ARBA00049660"/>
    </source>
</evidence>
<name>A0A1I0QKT8_9FIRM</name>
<keyword evidence="3 6" id="KW-1133">Transmembrane helix</keyword>
<dbReference type="OrthoDB" id="9786493at2"/>
<dbReference type="EMBL" id="FOJI01000008">
    <property type="protein sequence ID" value="SEW27889.1"/>
    <property type="molecule type" value="Genomic_DNA"/>
</dbReference>
<keyword evidence="8" id="KW-1185">Reference proteome</keyword>
<reference evidence="7 8" key="1">
    <citation type="submission" date="2016-10" db="EMBL/GenBank/DDBJ databases">
        <authorList>
            <person name="de Groot N.N."/>
        </authorList>
    </citation>
    <scope>NUCLEOTIDE SEQUENCE [LARGE SCALE GENOMIC DNA]</scope>
    <source>
        <strain evidence="7 8">DSM 9179</strain>
    </source>
</reference>
<feature type="transmembrane region" description="Helical" evidence="6">
    <location>
        <begin position="107"/>
        <end position="136"/>
    </location>
</feature>
<evidence type="ECO:0000313" key="7">
    <source>
        <dbReference type="EMBL" id="SEW27889.1"/>
    </source>
</evidence>
<evidence type="ECO:0000256" key="2">
    <source>
        <dbReference type="ARBA" id="ARBA00022692"/>
    </source>
</evidence>
<dbReference type="GO" id="GO:0015499">
    <property type="term" value="F:formate transmembrane transporter activity"/>
    <property type="evidence" value="ECO:0007669"/>
    <property type="project" value="TreeGrafter"/>
</dbReference>
<organism evidence="7 8">
    <name type="scientific">[Clostridium] fimetarium</name>
    <dbReference type="NCBI Taxonomy" id="99656"/>
    <lineage>
        <taxon>Bacteria</taxon>
        <taxon>Bacillati</taxon>
        <taxon>Bacillota</taxon>
        <taxon>Clostridia</taxon>
        <taxon>Lachnospirales</taxon>
        <taxon>Lachnospiraceae</taxon>
    </lineage>
</organism>
<dbReference type="InterPro" id="IPR024002">
    <property type="entry name" value="For/NO2_transpt_CS"/>
</dbReference>
<evidence type="ECO:0000256" key="6">
    <source>
        <dbReference type="SAM" id="Phobius"/>
    </source>
</evidence>
<dbReference type="PANTHER" id="PTHR30520:SF8">
    <property type="entry name" value="NITRITE TRANSPORTER NIRC"/>
    <property type="match status" value="1"/>
</dbReference>
<dbReference type="InterPro" id="IPR000292">
    <property type="entry name" value="For/NO2_transpt"/>
</dbReference>
<dbReference type="InterPro" id="IPR023271">
    <property type="entry name" value="Aquaporin-like"/>
</dbReference>